<name>V2UK48_9GAMM</name>
<keyword evidence="1" id="KW-0812">Transmembrane</keyword>
<dbReference type="Proteomes" id="UP000018418">
    <property type="component" value="Unassembled WGS sequence"/>
</dbReference>
<gene>
    <name evidence="2" type="ORF">P255_02313</name>
</gene>
<dbReference type="PATRIC" id="fig|1341683.3.peg.2290"/>
<dbReference type="AlphaFoldDB" id="V2UK48"/>
<comment type="caution">
    <text evidence="2">The sequence shown here is derived from an EMBL/GenBank/DDBJ whole genome shotgun (WGS) entry which is preliminary data.</text>
</comment>
<evidence type="ECO:0000256" key="1">
    <source>
        <dbReference type="SAM" id="Phobius"/>
    </source>
</evidence>
<organism evidence="2 3">
    <name type="scientific">Acinetobacter brisouii CIP 110357</name>
    <dbReference type="NCBI Taxonomy" id="1341683"/>
    <lineage>
        <taxon>Bacteria</taxon>
        <taxon>Pseudomonadati</taxon>
        <taxon>Pseudomonadota</taxon>
        <taxon>Gammaproteobacteria</taxon>
        <taxon>Moraxellales</taxon>
        <taxon>Moraxellaceae</taxon>
        <taxon>Acinetobacter</taxon>
    </lineage>
</organism>
<feature type="transmembrane region" description="Helical" evidence="1">
    <location>
        <begin position="6"/>
        <end position="30"/>
    </location>
</feature>
<reference evidence="2 3" key="1">
    <citation type="submission" date="2013-10" db="EMBL/GenBank/DDBJ databases">
        <title>The Genome Sequence of Acinetobacter brisouii CIP 110357.</title>
        <authorList>
            <consortium name="The Broad Institute Genomics Platform"/>
            <consortium name="The Broad Institute Genome Sequencing Center for Infectious Disease"/>
            <person name="Cerqueira G."/>
            <person name="Feldgarden M."/>
            <person name="Courvalin P."/>
            <person name="Grillot-Courvalin C."/>
            <person name="Clermont D."/>
            <person name="Rocha E."/>
            <person name="Yoon E.-J."/>
            <person name="Nemec A."/>
            <person name="Young S.K."/>
            <person name="Zeng Q."/>
            <person name="Gargeya S."/>
            <person name="Fitzgerald M."/>
            <person name="Abouelleil A."/>
            <person name="Alvarado L."/>
            <person name="Berlin A.M."/>
            <person name="Chapman S.B."/>
            <person name="Gainer-Dewar J."/>
            <person name="Goldberg J."/>
            <person name="Gnerre S."/>
            <person name="Griggs A."/>
            <person name="Gujja S."/>
            <person name="Hansen M."/>
            <person name="Howarth C."/>
            <person name="Imamovic A."/>
            <person name="Ireland A."/>
            <person name="Larimer J."/>
            <person name="McCowan C."/>
            <person name="Murphy C."/>
            <person name="Pearson M."/>
            <person name="Poon T.W."/>
            <person name="Priest M."/>
            <person name="Roberts A."/>
            <person name="Saif S."/>
            <person name="Shea T."/>
            <person name="Sykes S."/>
            <person name="Wortman J."/>
            <person name="Nusbaum C."/>
            <person name="Birren B."/>
        </authorList>
    </citation>
    <scope>NUCLEOTIDE SEQUENCE [LARGE SCALE GENOMIC DNA]</scope>
    <source>
        <strain evidence="2 3">CIP 110357</strain>
    </source>
</reference>
<sequence length="51" mass="5558">MVAGRGWIAIALVVFAALLYVATILLLVLISRDQKLLKMNFPASLGKTFLP</sequence>
<keyword evidence="3" id="KW-1185">Reference proteome</keyword>
<keyword evidence="1" id="KW-0472">Membrane</keyword>
<keyword evidence="1" id="KW-1133">Transmembrane helix</keyword>
<accession>V2UK48</accession>
<protein>
    <submittedName>
        <fullName evidence="2">Uncharacterized protein</fullName>
    </submittedName>
</protein>
<evidence type="ECO:0000313" key="3">
    <source>
        <dbReference type="Proteomes" id="UP000018418"/>
    </source>
</evidence>
<dbReference type="EMBL" id="AYEU01000007">
    <property type="protein sequence ID" value="ESK50337.1"/>
    <property type="molecule type" value="Genomic_DNA"/>
</dbReference>
<evidence type="ECO:0000313" key="2">
    <source>
        <dbReference type="EMBL" id="ESK50337.1"/>
    </source>
</evidence>
<proteinExistence type="predicted"/>
<dbReference type="HOGENOM" id="CLU_3094457_0_0_6"/>